<keyword evidence="1" id="KW-1133">Transmembrane helix</keyword>
<name>A0A8H2QIN7_9FLAO</name>
<evidence type="ECO:0000313" key="3">
    <source>
        <dbReference type="Proteomes" id="UP000323324"/>
    </source>
</evidence>
<proteinExistence type="predicted"/>
<gene>
    <name evidence="2" type="ORF">ES676_11655</name>
</gene>
<dbReference type="EMBL" id="VSKM01000012">
    <property type="protein sequence ID" value="TYB72192.1"/>
    <property type="molecule type" value="Genomic_DNA"/>
</dbReference>
<sequence length="270" mass="30283">MKKSIIKVGKLQDSGKSVTKSGKKQTDLKYNASLYFQIGLIICLLGSYLALESKSKVSSKRIIYQEVQIVEDIDYTESNFEVYREPTEKISSMNKIETQVITEVIQVTDNDAISAKNDVVFITTQQNEFVGPARAVLSTNAPDLNIEKPEEPVSILAVQFVPVYPGCESETTNLGRRHCMSEKLGRFVKKQFDADLAPDLGLIGRQKIDVLFKINKQGEVVVLKTRAPRIELEKEARRVISDIPRMQPGKNGDSVVEVLYSLPIIFDIQN</sequence>
<keyword evidence="3" id="KW-1185">Reference proteome</keyword>
<dbReference type="AlphaFoldDB" id="A0A8H2QIN7"/>
<organism evidence="2 3">
    <name type="scientific">Bizionia saleffrena</name>
    <dbReference type="NCBI Taxonomy" id="291189"/>
    <lineage>
        <taxon>Bacteria</taxon>
        <taxon>Pseudomonadati</taxon>
        <taxon>Bacteroidota</taxon>
        <taxon>Flavobacteriia</taxon>
        <taxon>Flavobacteriales</taxon>
        <taxon>Flavobacteriaceae</taxon>
        <taxon>Bizionia</taxon>
    </lineage>
</organism>
<protein>
    <recommendedName>
        <fullName evidence="4">TonB C-terminal domain-containing protein</fullName>
    </recommendedName>
</protein>
<dbReference type="RefSeq" id="WP_148370505.1">
    <property type="nucleotide sequence ID" value="NZ_VSKM01000012.1"/>
</dbReference>
<keyword evidence="1" id="KW-0472">Membrane</keyword>
<comment type="caution">
    <text evidence="2">The sequence shown here is derived from an EMBL/GenBank/DDBJ whole genome shotgun (WGS) entry which is preliminary data.</text>
</comment>
<evidence type="ECO:0008006" key="4">
    <source>
        <dbReference type="Google" id="ProtNLM"/>
    </source>
</evidence>
<reference evidence="2 3" key="1">
    <citation type="submission" date="2019-08" db="EMBL/GenBank/DDBJ databases">
        <title>Genomes of Antarctic Bizionia species.</title>
        <authorList>
            <person name="Bowman J.P."/>
        </authorList>
    </citation>
    <scope>NUCLEOTIDE SEQUENCE [LARGE SCALE GENOMIC DNA]</scope>
    <source>
        <strain evidence="2 3">HFD</strain>
    </source>
</reference>
<dbReference type="Proteomes" id="UP000323324">
    <property type="component" value="Unassembled WGS sequence"/>
</dbReference>
<accession>A0A8H2QIN7</accession>
<feature type="transmembrane region" description="Helical" evidence="1">
    <location>
        <begin position="34"/>
        <end position="51"/>
    </location>
</feature>
<keyword evidence="1" id="KW-0812">Transmembrane</keyword>
<evidence type="ECO:0000256" key="1">
    <source>
        <dbReference type="SAM" id="Phobius"/>
    </source>
</evidence>
<evidence type="ECO:0000313" key="2">
    <source>
        <dbReference type="EMBL" id="TYB72192.1"/>
    </source>
</evidence>